<dbReference type="PANTHER" id="PTHR33747:SF1">
    <property type="entry name" value="ADENYLATE CYCLASE-ASSOCIATED CAP C-TERMINAL DOMAIN-CONTAINING PROTEIN"/>
    <property type="match status" value="1"/>
</dbReference>
<dbReference type="EMBL" id="FUFT01000002">
    <property type="protein sequence ID" value="SJL82902.1"/>
    <property type="molecule type" value="Genomic_DNA"/>
</dbReference>
<dbReference type="NCBIfam" id="NF002449">
    <property type="entry name" value="PRK01617.1"/>
    <property type="match status" value="1"/>
</dbReference>
<dbReference type="SUPFAM" id="SSF103642">
    <property type="entry name" value="Sec-C motif"/>
    <property type="match status" value="1"/>
</dbReference>
<dbReference type="SUPFAM" id="SSF54427">
    <property type="entry name" value="NTF2-like"/>
    <property type="match status" value="1"/>
</dbReference>
<protein>
    <recommendedName>
        <fullName evidence="1">YchJ-like middle NTF2-like domain-containing protein</fullName>
    </recommendedName>
</protein>
<dbReference type="NCBIfam" id="NF002486">
    <property type="entry name" value="PRK01752.1"/>
    <property type="match status" value="1"/>
</dbReference>
<dbReference type="NCBIfam" id="NF002592">
    <property type="entry name" value="PRK02250.1"/>
    <property type="match status" value="1"/>
</dbReference>
<dbReference type="Gene3D" id="3.10.450.50">
    <property type="match status" value="1"/>
</dbReference>
<gene>
    <name evidence="2" type="ORF">VPAL9027_00843</name>
</gene>
<proteinExistence type="predicted"/>
<accession>A0A1R4B1V6</accession>
<dbReference type="Pfam" id="PF17775">
    <property type="entry name" value="YchJ_M-like"/>
    <property type="match status" value="1"/>
</dbReference>
<dbReference type="PANTHER" id="PTHR33747">
    <property type="entry name" value="UPF0225 PROTEIN SCO1677"/>
    <property type="match status" value="1"/>
</dbReference>
<keyword evidence="3" id="KW-1185">Reference proteome</keyword>
<dbReference type="InterPro" id="IPR004027">
    <property type="entry name" value="SEC_C_motif"/>
</dbReference>
<feature type="domain" description="YchJ-like middle NTF2-like" evidence="1">
    <location>
        <begin position="28"/>
        <end position="125"/>
    </location>
</feature>
<sequence>MSECQCGSSALYAECCGPVHHDPSRASTPEQLMRARYCAHALGLVDFVVNTYHPSCQAEQERAAIAASIQNEWQGLEVIGYSAGSHDNEGFVHFKAYFDDNSQTHCLEENSRFLREDGRWYYIDGEFPASSPQPKVGRNEPCLCGSGKKFKKCCG</sequence>
<dbReference type="InterPro" id="IPR048469">
    <property type="entry name" value="YchJ-like_M"/>
</dbReference>
<dbReference type="Proteomes" id="UP000189475">
    <property type="component" value="Unassembled WGS sequence"/>
</dbReference>
<evidence type="ECO:0000259" key="1">
    <source>
        <dbReference type="Pfam" id="PF17775"/>
    </source>
</evidence>
<dbReference type="InterPro" id="IPR032710">
    <property type="entry name" value="NTF2-like_dom_sf"/>
</dbReference>
<dbReference type="AlphaFoldDB" id="A0A1R4B1V6"/>
<evidence type="ECO:0000313" key="3">
    <source>
        <dbReference type="Proteomes" id="UP000189475"/>
    </source>
</evidence>
<organism evidence="2 3">
    <name type="scientific">Vibrio palustris</name>
    <dbReference type="NCBI Taxonomy" id="1918946"/>
    <lineage>
        <taxon>Bacteria</taxon>
        <taxon>Pseudomonadati</taxon>
        <taxon>Pseudomonadota</taxon>
        <taxon>Gammaproteobacteria</taxon>
        <taxon>Vibrionales</taxon>
        <taxon>Vibrionaceae</taxon>
        <taxon>Vibrio</taxon>
    </lineage>
</organism>
<dbReference type="STRING" id="1918946.VPAL9027_00843"/>
<reference evidence="2 3" key="1">
    <citation type="submission" date="2017-02" db="EMBL/GenBank/DDBJ databases">
        <authorList>
            <person name="Peterson S.W."/>
        </authorList>
    </citation>
    <scope>NUCLEOTIDE SEQUENCE [LARGE SCALE GENOMIC DNA]</scope>
    <source>
        <strain evidence="2 3">CECT 9027</strain>
    </source>
</reference>
<dbReference type="Pfam" id="PF02810">
    <property type="entry name" value="SEC-C"/>
    <property type="match status" value="1"/>
</dbReference>
<evidence type="ECO:0000313" key="2">
    <source>
        <dbReference type="EMBL" id="SJL82902.1"/>
    </source>
</evidence>
<name>A0A1R4B1V6_9VIBR</name>